<dbReference type="AlphaFoldDB" id="A0A4R6IFI0"/>
<dbReference type="RefSeq" id="WP_166641967.1">
    <property type="nucleotide sequence ID" value="NZ_SNWM01000004.1"/>
</dbReference>
<evidence type="ECO:0000259" key="3">
    <source>
        <dbReference type="PROSITE" id="PS50930"/>
    </source>
</evidence>
<evidence type="ECO:0000256" key="1">
    <source>
        <dbReference type="PROSITE-ProRule" id="PRU00169"/>
    </source>
</evidence>
<dbReference type="EMBL" id="SNWM01000004">
    <property type="protein sequence ID" value="TDO20842.1"/>
    <property type="molecule type" value="Genomic_DNA"/>
</dbReference>
<sequence>MAQKCVIIDDDQYAIDALVKYIGNLPELYVYMTFKSSVAALSGISKSDEIDFIFLDIEMPEISGLELAGHLRDKTRFLIFTTSHASHALKAFDLHVNQYLLKPITFAKFAFTTDFLLKNTPELPGQPASLQEKKQFQFIKGENKSSYYTIDPADIIYIEAAKNYVNIYTSMDKYVTHMGVNHVENALGKDDFIRISKFHIIAKNAIKKIEGNVVRLKDNDMHLQVGDAYKAEFSAFIKSGMLSA</sequence>
<dbReference type="InterPro" id="IPR011006">
    <property type="entry name" value="CheY-like_superfamily"/>
</dbReference>
<dbReference type="SUPFAM" id="SSF52172">
    <property type="entry name" value="CheY-like"/>
    <property type="match status" value="1"/>
</dbReference>
<name>A0A4R6IFI0_9SPHI</name>
<dbReference type="InterPro" id="IPR046947">
    <property type="entry name" value="LytR-like"/>
</dbReference>
<feature type="modified residue" description="4-aspartylphosphate" evidence="1">
    <location>
        <position position="56"/>
    </location>
</feature>
<dbReference type="PANTHER" id="PTHR37299">
    <property type="entry name" value="TRANSCRIPTIONAL REGULATOR-RELATED"/>
    <property type="match status" value="1"/>
</dbReference>
<feature type="domain" description="Response regulatory" evidence="2">
    <location>
        <begin position="4"/>
        <end position="117"/>
    </location>
</feature>
<dbReference type="SMART" id="SM00850">
    <property type="entry name" value="LytTR"/>
    <property type="match status" value="1"/>
</dbReference>
<dbReference type="InterPro" id="IPR007492">
    <property type="entry name" value="LytTR_DNA-bd_dom"/>
</dbReference>
<dbReference type="GO" id="GO:0000156">
    <property type="term" value="F:phosphorelay response regulator activity"/>
    <property type="evidence" value="ECO:0007669"/>
    <property type="project" value="InterPro"/>
</dbReference>
<keyword evidence="1" id="KW-0597">Phosphoprotein</keyword>
<dbReference type="PROSITE" id="PS50930">
    <property type="entry name" value="HTH_LYTTR"/>
    <property type="match status" value="1"/>
</dbReference>
<proteinExistence type="predicted"/>
<protein>
    <submittedName>
        <fullName evidence="4">LytTR family two component transcriptional regulator</fullName>
    </submittedName>
</protein>
<dbReference type="Proteomes" id="UP000295499">
    <property type="component" value="Unassembled WGS sequence"/>
</dbReference>
<evidence type="ECO:0000259" key="2">
    <source>
        <dbReference type="PROSITE" id="PS50110"/>
    </source>
</evidence>
<feature type="domain" description="HTH LytTR-type" evidence="3">
    <location>
        <begin position="139"/>
        <end position="239"/>
    </location>
</feature>
<dbReference type="SMART" id="SM00448">
    <property type="entry name" value="REC"/>
    <property type="match status" value="1"/>
</dbReference>
<comment type="caution">
    <text evidence="4">The sequence shown here is derived from an EMBL/GenBank/DDBJ whole genome shotgun (WGS) entry which is preliminary data.</text>
</comment>
<evidence type="ECO:0000313" key="5">
    <source>
        <dbReference type="Proteomes" id="UP000295499"/>
    </source>
</evidence>
<keyword evidence="5" id="KW-1185">Reference proteome</keyword>
<dbReference type="Gene3D" id="3.40.50.2300">
    <property type="match status" value="1"/>
</dbReference>
<dbReference type="PANTHER" id="PTHR37299:SF1">
    <property type="entry name" value="STAGE 0 SPORULATION PROTEIN A HOMOLOG"/>
    <property type="match status" value="1"/>
</dbReference>
<dbReference type="PROSITE" id="PS50110">
    <property type="entry name" value="RESPONSE_REGULATORY"/>
    <property type="match status" value="1"/>
</dbReference>
<dbReference type="GO" id="GO:0003677">
    <property type="term" value="F:DNA binding"/>
    <property type="evidence" value="ECO:0007669"/>
    <property type="project" value="InterPro"/>
</dbReference>
<dbReference type="Pfam" id="PF04397">
    <property type="entry name" value="LytTR"/>
    <property type="match status" value="1"/>
</dbReference>
<reference evidence="4 5" key="1">
    <citation type="submission" date="2019-03" db="EMBL/GenBank/DDBJ databases">
        <title>Genomic Encyclopedia of Archaeal and Bacterial Type Strains, Phase II (KMG-II): from individual species to whole genera.</title>
        <authorList>
            <person name="Goeker M."/>
        </authorList>
    </citation>
    <scope>NUCLEOTIDE SEQUENCE [LARGE SCALE GENOMIC DNA]</scope>
    <source>
        <strain evidence="4 5">DSM 19034</strain>
    </source>
</reference>
<dbReference type="InterPro" id="IPR001789">
    <property type="entry name" value="Sig_transdc_resp-reg_receiver"/>
</dbReference>
<evidence type="ECO:0000313" key="4">
    <source>
        <dbReference type="EMBL" id="TDO20842.1"/>
    </source>
</evidence>
<organism evidence="4 5">
    <name type="scientific">Pedobacter duraquae</name>
    <dbReference type="NCBI Taxonomy" id="425511"/>
    <lineage>
        <taxon>Bacteria</taxon>
        <taxon>Pseudomonadati</taxon>
        <taxon>Bacteroidota</taxon>
        <taxon>Sphingobacteriia</taxon>
        <taxon>Sphingobacteriales</taxon>
        <taxon>Sphingobacteriaceae</taxon>
        <taxon>Pedobacter</taxon>
    </lineage>
</organism>
<accession>A0A4R6IFI0</accession>
<dbReference type="Pfam" id="PF00072">
    <property type="entry name" value="Response_reg"/>
    <property type="match status" value="1"/>
</dbReference>
<gene>
    <name evidence="4" type="ORF">CLV32_3476</name>
</gene>
<dbReference type="Gene3D" id="2.40.50.1020">
    <property type="entry name" value="LytTr DNA-binding domain"/>
    <property type="match status" value="1"/>
</dbReference>